<evidence type="ECO:0000256" key="1">
    <source>
        <dbReference type="SAM" id="Phobius"/>
    </source>
</evidence>
<keyword evidence="1" id="KW-0472">Membrane</keyword>
<feature type="transmembrane region" description="Helical" evidence="1">
    <location>
        <begin position="18"/>
        <end position="37"/>
    </location>
</feature>
<organism evidence="2">
    <name type="scientific">Ignisphaera aggregans</name>
    <dbReference type="NCBI Taxonomy" id="334771"/>
    <lineage>
        <taxon>Archaea</taxon>
        <taxon>Thermoproteota</taxon>
        <taxon>Thermoprotei</taxon>
        <taxon>Desulfurococcales</taxon>
        <taxon>Desulfurococcaceae</taxon>
        <taxon>Ignisphaera</taxon>
    </lineage>
</organism>
<dbReference type="AlphaFoldDB" id="A0A7C5UZ03"/>
<proteinExistence type="predicted"/>
<keyword evidence="1" id="KW-0812">Transmembrane</keyword>
<evidence type="ECO:0000313" key="2">
    <source>
        <dbReference type="EMBL" id="HHR96881.1"/>
    </source>
</evidence>
<accession>A0A7C5UZ03</accession>
<protein>
    <submittedName>
        <fullName evidence="2">Uncharacterized protein</fullName>
    </submittedName>
</protein>
<sequence>MNIQHKSLEEASKSVKPIYAQGFFFVGLNYVSYYLVFDYIDPLEYYNTIRRDKKLFEEEISKLWINMQQFLDEEEVKINNTRVSPKVAMIDIGFRNSKKRPYIIFTIRFKAPLRKGVNVYENRYESETIEYDYVAYWVFPPNTKILRVDMGSGDEIWDVVSNNIIAIYGFKGMRSGGYEYIEFEITEINI</sequence>
<comment type="caution">
    <text evidence="2">The sequence shown here is derived from an EMBL/GenBank/DDBJ whole genome shotgun (WGS) entry which is preliminary data.</text>
</comment>
<dbReference type="EMBL" id="DRUB01000176">
    <property type="protein sequence ID" value="HHR96881.1"/>
    <property type="molecule type" value="Genomic_DNA"/>
</dbReference>
<keyword evidence="1" id="KW-1133">Transmembrane helix</keyword>
<name>A0A7C5UZ03_9CREN</name>
<reference evidence="2" key="1">
    <citation type="journal article" date="2020" name="mSystems">
        <title>Genome- and Community-Level Interaction Insights into Carbon Utilization and Element Cycling Functions of Hydrothermarchaeota in Hydrothermal Sediment.</title>
        <authorList>
            <person name="Zhou Z."/>
            <person name="Liu Y."/>
            <person name="Xu W."/>
            <person name="Pan J."/>
            <person name="Luo Z.H."/>
            <person name="Li M."/>
        </authorList>
    </citation>
    <scope>NUCLEOTIDE SEQUENCE [LARGE SCALE GENOMIC DNA]</scope>
    <source>
        <strain evidence="2">SpSt-1</strain>
    </source>
</reference>
<gene>
    <name evidence="2" type="ORF">ENL47_08840</name>
</gene>